<protein>
    <submittedName>
        <fullName evidence="1">DUF2279 domain-containing protein</fullName>
    </submittedName>
</protein>
<sequence>MFWRILITVLFISCLEGHAQTHVSGQEDTTEVHSDTASHIPLPPINKGRTIGVSVGIGVVWGGSMAGLSQIWYKGMERSPWHTFDDSKEWLQMDKAGHLYTANKISQLTGYLYQWAGWKNNTAAWMGFGVGVGYLFTLESLDATGKDWGFSWSDMGANTLGSGLYLAQQLAWKEQRFVLKFSYRNSLYAQYRPGTLGETFPERLLKDYNGQTYWMSISPGSFMKNTKFPKWLCVSVGYGIDGKLHGLDNSYTVVQNGESMTFHAKRQVLFSLDIDFSKLPIKKPWLKAIVKQFNYLKLPFPTLILTGNQWRGEWIYF</sequence>
<dbReference type="InterPro" id="IPR018736">
    <property type="entry name" value="DUF2279_periplasmic_lipo"/>
</dbReference>
<keyword evidence="2" id="KW-1185">Reference proteome</keyword>
<name>A0A8J6PS33_9FLAO</name>
<proteinExistence type="predicted"/>
<dbReference type="Pfam" id="PF10043">
    <property type="entry name" value="DUF2279"/>
    <property type="match status" value="1"/>
</dbReference>
<dbReference type="EMBL" id="JACVEL010000014">
    <property type="protein sequence ID" value="MBC9813743.1"/>
    <property type="molecule type" value="Genomic_DNA"/>
</dbReference>
<gene>
    <name evidence="1" type="ORF">H9Y05_14810</name>
</gene>
<dbReference type="Proteomes" id="UP000652681">
    <property type="component" value="Unassembled WGS sequence"/>
</dbReference>
<evidence type="ECO:0000313" key="1">
    <source>
        <dbReference type="EMBL" id="MBC9813743.1"/>
    </source>
</evidence>
<comment type="caution">
    <text evidence="1">The sequence shown here is derived from an EMBL/GenBank/DDBJ whole genome shotgun (WGS) entry which is preliminary data.</text>
</comment>
<dbReference type="AlphaFoldDB" id="A0A8J6PS33"/>
<accession>A0A8J6PS33</accession>
<evidence type="ECO:0000313" key="2">
    <source>
        <dbReference type="Proteomes" id="UP000652681"/>
    </source>
</evidence>
<organism evidence="1 2">
    <name type="scientific">Taishania pollutisoli</name>
    <dbReference type="NCBI Taxonomy" id="2766479"/>
    <lineage>
        <taxon>Bacteria</taxon>
        <taxon>Pseudomonadati</taxon>
        <taxon>Bacteroidota</taxon>
        <taxon>Flavobacteriia</taxon>
        <taxon>Flavobacteriales</taxon>
        <taxon>Crocinitomicaceae</taxon>
        <taxon>Taishania</taxon>
    </lineage>
</organism>
<reference evidence="1" key="1">
    <citation type="submission" date="2020-09" db="EMBL/GenBank/DDBJ databases">
        <title>Taishania pollutisoli gen. nov., sp. nov., Isolated from Tetrabromobisphenol A-Contaminated Soil.</title>
        <authorList>
            <person name="Chen Q."/>
        </authorList>
    </citation>
    <scope>NUCLEOTIDE SEQUENCE</scope>
    <source>
        <strain evidence="1">CZZ-1</strain>
    </source>
</reference>
<dbReference type="RefSeq" id="WP_216714734.1">
    <property type="nucleotide sequence ID" value="NZ_JACVEL010000014.1"/>
</dbReference>